<dbReference type="InterPro" id="IPR027417">
    <property type="entry name" value="P-loop_NTPase"/>
</dbReference>
<accession>A0A7V8FDU2</accession>
<dbReference type="AlphaFoldDB" id="A0A7V8FDU2"/>
<comment type="caution">
    <text evidence="2">The sequence shown here is derived from an EMBL/GenBank/DDBJ whole genome shotgun (WGS) entry which is preliminary data.</text>
</comment>
<dbReference type="Pfam" id="PF00270">
    <property type="entry name" value="DEAD"/>
    <property type="match status" value="1"/>
</dbReference>
<dbReference type="EMBL" id="WNDS01000005">
    <property type="protein sequence ID" value="KAF1013407.1"/>
    <property type="molecule type" value="Genomic_DNA"/>
</dbReference>
<evidence type="ECO:0000313" key="2">
    <source>
        <dbReference type="EMBL" id="KAF1013407.1"/>
    </source>
</evidence>
<reference evidence="3" key="1">
    <citation type="journal article" date="2020" name="MBio">
        <title>Horizontal gene transfer to a defensive symbiont with a reduced genome amongst a multipartite beetle microbiome.</title>
        <authorList>
            <person name="Waterworth S.C."/>
            <person name="Florez L.V."/>
            <person name="Rees E.R."/>
            <person name="Hertweck C."/>
            <person name="Kaltenpoth M."/>
            <person name="Kwan J.C."/>
        </authorList>
    </citation>
    <scope>NUCLEOTIDE SEQUENCE [LARGE SCALE GENOMIC DNA]</scope>
</reference>
<gene>
    <name evidence="2" type="ORF">GAK31_03556</name>
</gene>
<dbReference type="Proteomes" id="UP000487117">
    <property type="component" value="Unassembled WGS sequence"/>
</dbReference>
<dbReference type="GO" id="GO:0016887">
    <property type="term" value="F:ATP hydrolysis activity"/>
    <property type="evidence" value="ECO:0007669"/>
    <property type="project" value="TreeGrafter"/>
</dbReference>
<organism evidence="2 3">
    <name type="scientific">Stenotrophomonas maltophilia</name>
    <name type="common">Pseudomonas maltophilia</name>
    <name type="synonym">Xanthomonas maltophilia</name>
    <dbReference type="NCBI Taxonomy" id="40324"/>
    <lineage>
        <taxon>Bacteria</taxon>
        <taxon>Pseudomonadati</taxon>
        <taxon>Pseudomonadota</taxon>
        <taxon>Gammaproteobacteria</taxon>
        <taxon>Lysobacterales</taxon>
        <taxon>Lysobacteraceae</taxon>
        <taxon>Stenotrophomonas</taxon>
        <taxon>Stenotrophomonas maltophilia group</taxon>
    </lineage>
</organism>
<name>A0A7V8FDU2_STEMA</name>
<proteinExistence type="predicted"/>
<dbReference type="SUPFAM" id="SSF52540">
    <property type="entry name" value="P-loop containing nucleoside triphosphate hydrolases"/>
    <property type="match status" value="1"/>
</dbReference>
<dbReference type="PANTHER" id="PTHR47962:SF5">
    <property type="entry name" value="ATP-DEPENDENT HELICASE LHR-RELATED"/>
    <property type="match status" value="1"/>
</dbReference>
<dbReference type="GO" id="GO:0003677">
    <property type="term" value="F:DNA binding"/>
    <property type="evidence" value="ECO:0007669"/>
    <property type="project" value="TreeGrafter"/>
</dbReference>
<dbReference type="InterPro" id="IPR011545">
    <property type="entry name" value="DEAD/DEAH_box_helicase_dom"/>
</dbReference>
<sequence length="84" mass="8934">MTARAPSLDRPAPLAGFHAATRDWFTHAFPSSTPVQDAAWASIAAGQHTLVIAPTGSGKTLAAFLHAIDQLFAQRDAQQQRPAQ</sequence>
<evidence type="ECO:0000313" key="3">
    <source>
        <dbReference type="Proteomes" id="UP000487117"/>
    </source>
</evidence>
<protein>
    <recommendedName>
        <fullName evidence="1">DEAD/DEAH-box helicase domain-containing protein</fullName>
    </recommendedName>
</protein>
<dbReference type="Gene3D" id="3.40.50.300">
    <property type="entry name" value="P-loop containing nucleotide triphosphate hydrolases"/>
    <property type="match status" value="1"/>
</dbReference>
<feature type="domain" description="DEAD/DEAH-box helicase" evidence="1">
    <location>
        <begin position="33"/>
        <end position="77"/>
    </location>
</feature>
<dbReference type="PANTHER" id="PTHR47962">
    <property type="entry name" value="ATP-DEPENDENT HELICASE LHR-RELATED-RELATED"/>
    <property type="match status" value="1"/>
</dbReference>
<dbReference type="GO" id="GO:0005524">
    <property type="term" value="F:ATP binding"/>
    <property type="evidence" value="ECO:0007669"/>
    <property type="project" value="InterPro"/>
</dbReference>
<evidence type="ECO:0000259" key="1">
    <source>
        <dbReference type="Pfam" id="PF00270"/>
    </source>
</evidence>
<dbReference type="InterPro" id="IPR052511">
    <property type="entry name" value="ATP-dep_Helicase"/>
</dbReference>